<feature type="compositionally biased region" description="Basic and acidic residues" evidence="2">
    <location>
        <begin position="324"/>
        <end position="356"/>
    </location>
</feature>
<feature type="compositionally biased region" description="Polar residues" evidence="2">
    <location>
        <begin position="598"/>
        <end position="612"/>
    </location>
</feature>
<dbReference type="PROSITE" id="PS50102">
    <property type="entry name" value="RRM"/>
    <property type="match status" value="1"/>
</dbReference>
<feature type="compositionally biased region" description="Acidic residues" evidence="2">
    <location>
        <begin position="254"/>
        <end position="264"/>
    </location>
</feature>
<feature type="region of interest" description="Disordered" evidence="2">
    <location>
        <begin position="285"/>
        <end position="356"/>
    </location>
</feature>
<evidence type="ECO:0000256" key="2">
    <source>
        <dbReference type="SAM" id="MobiDB-lite"/>
    </source>
</evidence>
<feature type="region of interest" description="Disordered" evidence="2">
    <location>
        <begin position="243"/>
        <end position="264"/>
    </location>
</feature>
<keyword evidence="5" id="KW-1185">Reference proteome</keyword>
<dbReference type="Gene3D" id="3.30.70.330">
    <property type="match status" value="1"/>
</dbReference>
<dbReference type="AlphaFoldDB" id="A0AA88DQI0"/>
<evidence type="ECO:0000259" key="3">
    <source>
        <dbReference type="PROSITE" id="PS50102"/>
    </source>
</evidence>
<dbReference type="GO" id="GO:0003723">
    <property type="term" value="F:RNA binding"/>
    <property type="evidence" value="ECO:0007669"/>
    <property type="project" value="UniProtKB-UniRule"/>
</dbReference>
<feature type="domain" description="RRM" evidence="3">
    <location>
        <begin position="18"/>
        <end position="96"/>
    </location>
</feature>
<sequence>MEGEGERERGGGEGASPVRIHVGGLGEAVTPEELRRLFDLTGGGSVVALDFVRTKGRSFAYVDFSPSSHNSLSNLFAKYNGCVWKGGRLRLDKAKEHYLNRLRREWAEDVAAAVAAVADAQPAAPDSSQAARNLPVVEKSNLRIFFPRLRKVKLLPFSGTGKHKYSFQRVDVPSLPKYFCDCEEHAGPFSAEIEKRIRHQETEPESGGMNQEELSIMNKVMNSLFQKQNDGSIDDGTLLADSGDKSFKSSDELHMDEDEDEDEDNLILNVVTKGNDDMFALLGRQQGHQVSDQETRSKSRPLQEGSKVQKGNASEPPNKKKKALSHDKSSGNLQKRIDNEPPNKKEKLLPCDKSRGKKFESSISATAIEENLQSHAKKLGKHPKVLPTEPELGKRQPSADVCYKKSSWKELVSSRGSNSFSISSILPGHASGEEDLQRTDASNVPDSNSKKENLERSNIASTEEGQPRFEAPNEPESESRHENLEGDGNLEGTLCRKETEGLVEAQPAESNAVSIHSGRGASWRHQSSWTELVSGDTSFSISQLFGGATFDQQPPKEPQVAVVMNSANGKLNEMKNSAREVPSISGTKQEDDSRTAGAENQQTILGNDQPSMSMLEENRVAANETPASKVEISETCSFMRNATSLKEWAKTKAALSGSLKRKRNEQK</sequence>
<evidence type="ECO:0000313" key="5">
    <source>
        <dbReference type="Proteomes" id="UP001187192"/>
    </source>
</evidence>
<dbReference type="SUPFAM" id="SSF54928">
    <property type="entry name" value="RNA-binding domain, RBD"/>
    <property type="match status" value="1"/>
</dbReference>
<dbReference type="InterPro" id="IPR012677">
    <property type="entry name" value="Nucleotide-bd_a/b_plait_sf"/>
</dbReference>
<evidence type="ECO:0000256" key="1">
    <source>
        <dbReference type="PROSITE-ProRule" id="PRU00176"/>
    </source>
</evidence>
<protein>
    <recommendedName>
        <fullName evidence="3">RRM domain-containing protein</fullName>
    </recommendedName>
</protein>
<reference evidence="4" key="1">
    <citation type="submission" date="2023-07" db="EMBL/GenBank/DDBJ databases">
        <title>draft genome sequence of fig (Ficus carica).</title>
        <authorList>
            <person name="Takahashi T."/>
            <person name="Nishimura K."/>
        </authorList>
    </citation>
    <scope>NUCLEOTIDE SEQUENCE</scope>
</reference>
<dbReference type="PANTHER" id="PTHR23099:SF0">
    <property type="entry name" value="GERM CELL NUCLEAR ACIDIC PROTEIN"/>
    <property type="match status" value="1"/>
</dbReference>
<name>A0AA88DQI0_FICCA</name>
<dbReference type="SMART" id="SM00360">
    <property type="entry name" value="RRM"/>
    <property type="match status" value="1"/>
</dbReference>
<evidence type="ECO:0000313" key="4">
    <source>
        <dbReference type="EMBL" id="GMN59757.1"/>
    </source>
</evidence>
<dbReference type="PANTHER" id="PTHR23099">
    <property type="entry name" value="TRANSCRIPTIONAL REGULATOR"/>
    <property type="match status" value="1"/>
</dbReference>
<accession>A0AA88DQI0</accession>
<feature type="region of interest" description="Disordered" evidence="2">
    <location>
        <begin position="418"/>
        <end position="491"/>
    </location>
</feature>
<gene>
    <name evidence="4" type="ORF">TIFTF001_028851</name>
</gene>
<feature type="region of interest" description="Disordered" evidence="2">
    <location>
        <begin position="380"/>
        <end position="401"/>
    </location>
</feature>
<keyword evidence="1" id="KW-0694">RNA-binding</keyword>
<comment type="caution">
    <text evidence="4">The sequence shown here is derived from an EMBL/GenBank/DDBJ whole genome shotgun (WGS) entry which is preliminary data.</text>
</comment>
<proteinExistence type="predicted"/>
<organism evidence="4 5">
    <name type="scientific">Ficus carica</name>
    <name type="common">Common fig</name>
    <dbReference type="NCBI Taxonomy" id="3494"/>
    <lineage>
        <taxon>Eukaryota</taxon>
        <taxon>Viridiplantae</taxon>
        <taxon>Streptophyta</taxon>
        <taxon>Embryophyta</taxon>
        <taxon>Tracheophyta</taxon>
        <taxon>Spermatophyta</taxon>
        <taxon>Magnoliopsida</taxon>
        <taxon>eudicotyledons</taxon>
        <taxon>Gunneridae</taxon>
        <taxon>Pentapetalae</taxon>
        <taxon>rosids</taxon>
        <taxon>fabids</taxon>
        <taxon>Rosales</taxon>
        <taxon>Moraceae</taxon>
        <taxon>Ficeae</taxon>
        <taxon>Ficus</taxon>
    </lineage>
</organism>
<dbReference type="InterPro" id="IPR000504">
    <property type="entry name" value="RRM_dom"/>
</dbReference>
<dbReference type="Proteomes" id="UP001187192">
    <property type="component" value="Unassembled WGS sequence"/>
</dbReference>
<feature type="compositionally biased region" description="Basic and acidic residues" evidence="2">
    <location>
        <begin position="243"/>
        <end position="253"/>
    </location>
</feature>
<feature type="region of interest" description="Disordered" evidence="2">
    <location>
        <begin position="503"/>
        <end position="522"/>
    </location>
</feature>
<feature type="region of interest" description="Disordered" evidence="2">
    <location>
        <begin position="571"/>
        <end position="628"/>
    </location>
</feature>
<dbReference type="InterPro" id="IPR035979">
    <property type="entry name" value="RBD_domain_sf"/>
</dbReference>
<dbReference type="GO" id="GO:0005634">
    <property type="term" value="C:nucleus"/>
    <property type="evidence" value="ECO:0007669"/>
    <property type="project" value="TreeGrafter"/>
</dbReference>
<dbReference type="EMBL" id="BTGU01000091">
    <property type="protein sequence ID" value="GMN59757.1"/>
    <property type="molecule type" value="Genomic_DNA"/>
</dbReference>